<comment type="function">
    <text evidence="1">Accessory subunit of the mitochondrial membrane respiratory chain NADH dehydrogenase (Complex I), that is believed not to be involved in catalysis. Complex I functions in the transfer of electrons from NADH to the respiratory chain. The immediate electron acceptor for the enzyme is believed to be ubiquinone.</text>
</comment>
<keyword evidence="14" id="KW-1185">Reference proteome</keyword>
<accession>A0A1L9SM02</accession>
<evidence type="ECO:0000256" key="9">
    <source>
        <dbReference type="ARBA" id="ARBA00022989"/>
    </source>
</evidence>
<proteinExistence type="inferred from homology"/>
<dbReference type="GO" id="GO:0005743">
    <property type="term" value="C:mitochondrial inner membrane"/>
    <property type="evidence" value="ECO:0007669"/>
    <property type="project" value="UniProtKB-SubCell"/>
</dbReference>
<evidence type="ECO:0000256" key="12">
    <source>
        <dbReference type="SAM" id="Phobius"/>
    </source>
</evidence>
<feature type="transmembrane region" description="Helical" evidence="12">
    <location>
        <begin position="49"/>
        <end position="67"/>
    </location>
</feature>
<evidence type="ECO:0000313" key="14">
    <source>
        <dbReference type="Proteomes" id="UP000184188"/>
    </source>
</evidence>
<evidence type="ECO:0000256" key="3">
    <source>
        <dbReference type="ARBA" id="ARBA00005667"/>
    </source>
</evidence>
<dbReference type="STRING" id="1073090.A0A1L9SM02"/>
<dbReference type="AlphaFoldDB" id="A0A1L9SM02"/>
<dbReference type="OrthoDB" id="521512at2759"/>
<keyword evidence="5" id="KW-0679">Respiratory chain</keyword>
<keyword evidence="9 12" id="KW-1133">Transmembrane helix</keyword>
<gene>
    <name evidence="13" type="ORF">ASPZODRAFT_130171</name>
</gene>
<dbReference type="RefSeq" id="XP_022582728.1">
    <property type="nucleotide sequence ID" value="XM_022722443.1"/>
</dbReference>
<protein>
    <recommendedName>
        <fullName evidence="15">NADH-ubiquinone oxidoreductase B12 subunit</fullName>
    </recommendedName>
</protein>
<evidence type="ECO:0000313" key="13">
    <source>
        <dbReference type="EMBL" id="OJJ48218.1"/>
    </source>
</evidence>
<evidence type="ECO:0000256" key="2">
    <source>
        <dbReference type="ARBA" id="ARBA00004298"/>
    </source>
</evidence>
<dbReference type="PANTHER" id="PTHR15082">
    <property type="entry name" value="NADH-UBIQUINONE OXIDOREDUCTASE B12 SUBUNIT"/>
    <property type="match status" value="1"/>
</dbReference>
<evidence type="ECO:0000256" key="5">
    <source>
        <dbReference type="ARBA" id="ARBA00022660"/>
    </source>
</evidence>
<keyword evidence="8" id="KW-0249">Electron transport</keyword>
<evidence type="ECO:0000256" key="11">
    <source>
        <dbReference type="ARBA" id="ARBA00023136"/>
    </source>
</evidence>
<keyword evidence="10" id="KW-0496">Mitochondrion</keyword>
<evidence type="ECO:0000256" key="1">
    <source>
        <dbReference type="ARBA" id="ARBA00003195"/>
    </source>
</evidence>
<dbReference type="Pfam" id="PF08122">
    <property type="entry name" value="NDUF_B12"/>
    <property type="match status" value="1"/>
</dbReference>
<dbReference type="GO" id="GO:0022900">
    <property type="term" value="P:electron transport chain"/>
    <property type="evidence" value="ECO:0007669"/>
    <property type="project" value="InterPro"/>
</dbReference>
<keyword evidence="11 12" id="KW-0472">Membrane</keyword>
<comment type="similarity">
    <text evidence="3">Belongs to the complex I NDUFB3 subunit family.</text>
</comment>
<keyword evidence="4" id="KW-0813">Transport</keyword>
<dbReference type="GO" id="GO:0032981">
    <property type="term" value="P:mitochondrial respiratory chain complex I assembly"/>
    <property type="evidence" value="ECO:0007669"/>
    <property type="project" value="TreeGrafter"/>
</dbReference>
<evidence type="ECO:0000256" key="8">
    <source>
        <dbReference type="ARBA" id="ARBA00022982"/>
    </source>
</evidence>
<evidence type="ECO:0000256" key="6">
    <source>
        <dbReference type="ARBA" id="ARBA00022692"/>
    </source>
</evidence>
<dbReference type="VEuPathDB" id="FungiDB:ASPZODRAFT_130171"/>
<reference evidence="14" key="1">
    <citation type="journal article" date="2017" name="Genome Biol.">
        <title>Comparative genomics reveals high biological diversity and specific adaptations in the industrially and medically important fungal genus Aspergillus.</title>
        <authorList>
            <person name="de Vries R.P."/>
            <person name="Riley R."/>
            <person name="Wiebenga A."/>
            <person name="Aguilar-Osorio G."/>
            <person name="Amillis S."/>
            <person name="Uchima C.A."/>
            <person name="Anderluh G."/>
            <person name="Asadollahi M."/>
            <person name="Askin M."/>
            <person name="Barry K."/>
            <person name="Battaglia E."/>
            <person name="Bayram O."/>
            <person name="Benocci T."/>
            <person name="Braus-Stromeyer S.A."/>
            <person name="Caldana C."/>
            <person name="Canovas D."/>
            <person name="Cerqueira G.C."/>
            <person name="Chen F."/>
            <person name="Chen W."/>
            <person name="Choi C."/>
            <person name="Clum A."/>
            <person name="Dos Santos R.A."/>
            <person name="Damasio A.R."/>
            <person name="Diallinas G."/>
            <person name="Emri T."/>
            <person name="Fekete E."/>
            <person name="Flipphi M."/>
            <person name="Freyberg S."/>
            <person name="Gallo A."/>
            <person name="Gournas C."/>
            <person name="Habgood R."/>
            <person name="Hainaut M."/>
            <person name="Harispe M.L."/>
            <person name="Henrissat B."/>
            <person name="Hilden K.S."/>
            <person name="Hope R."/>
            <person name="Hossain A."/>
            <person name="Karabika E."/>
            <person name="Karaffa L."/>
            <person name="Karanyi Z."/>
            <person name="Krasevec N."/>
            <person name="Kuo A."/>
            <person name="Kusch H."/>
            <person name="LaButti K."/>
            <person name="Lagendijk E.L."/>
            <person name="Lapidus A."/>
            <person name="Levasseur A."/>
            <person name="Lindquist E."/>
            <person name="Lipzen A."/>
            <person name="Logrieco A.F."/>
            <person name="MacCabe A."/>
            <person name="Maekelae M.R."/>
            <person name="Malavazi I."/>
            <person name="Melin P."/>
            <person name="Meyer V."/>
            <person name="Mielnichuk N."/>
            <person name="Miskei M."/>
            <person name="Molnar A.P."/>
            <person name="Mule G."/>
            <person name="Ngan C.Y."/>
            <person name="Orejas M."/>
            <person name="Orosz E."/>
            <person name="Ouedraogo J.P."/>
            <person name="Overkamp K.M."/>
            <person name="Park H.-S."/>
            <person name="Perrone G."/>
            <person name="Piumi F."/>
            <person name="Punt P.J."/>
            <person name="Ram A.F."/>
            <person name="Ramon A."/>
            <person name="Rauscher S."/>
            <person name="Record E."/>
            <person name="Riano-Pachon D.M."/>
            <person name="Robert V."/>
            <person name="Roehrig J."/>
            <person name="Ruller R."/>
            <person name="Salamov A."/>
            <person name="Salih N.S."/>
            <person name="Samson R.A."/>
            <person name="Sandor E."/>
            <person name="Sanguinetti M."/>
            <person name="Schuetze T."/>
            <person name="Sepcic K."/>
            <person name="Shelest E."/>
            <person name="Sherlock G."/>
            <person name="Sophianopoulou V."/>
            <person name="Squina F.M."/>
            <person name="Sun H."/>
            <person name="Susca A."/>
            <person name="Todd R.B."/>
            <person name="Tsang A."/>
            <person name="Unkles S.E."/>
            <person name="van de Wiele N."/>
            <person name="van Rossen-Uffink D."/>
            <person name="Oliveira J.V."/>
            <person name="Vesth T.C."/>
            <person name="Visser J."/>
            <person name="Yu J.-H."/>
            <person name="Zhou M."/>
            <person name="Andersen M.R."/>
            <person name="Archer D.B."/>
            <person name="Baker S.E."/>
            <person name="Benoit I."/>
            <person name="Brakhage A.A."/>
            <person name="Braus G.H."/>
            <person name="Fischer R."/>
            <person name="Frisvad J.C."/>
            <person name="Goldman G.H."/>
            <person name="Houbraken J."/>
            <person name="Oakley B."/>
            <person name="Pocsi I."/>
            <person name="Scazzocchio C."/>
            <person name="Seiboth B."/>
            <person name="vanKuyk P.A."/>
            <person name="Wortman J."/>
            <person name="Dyer P.S."/>
            <person name="Grigoriev I.V."/>
        </authorList>
    </citation>
    <scope>NUCLEOTIDE SEQUENCE [LARGE SCALE GENOMIC DNA]</scope>
    <source>
        <strain evidence="14">CBS 506.65</strain>
    </source>
</reference>
<dbReference type="GeneID" id="34608908"/>
<sequence>MAPNPTGFSISEFKAAASRSSPYAKRDPWARHEAWRYNGPFSRWNRFKGLFPGLGIASVAFAAYCTYEALFMKDDHAHHGDGHHEGH</sequence>
<dbReference type="InterPro" id="IPR012576">
    <property type="entry name" value="NDUFB3"/>
</dbReference>
<evidence type="ECO:0000256" key="4">
    <source>
        <dbReference type="ARBA" id="ARBA00022448"/>
    </source>
</evidence>
<keyword evidence="7" id="KW-0999">Mitochondrion inner membrane</keyword>
<organism evidence="13 14">
    <name type="scientific">Penicilliopsis zonata CBS 506.65</name>
    <dbReference type="NCBI Taxonomy" id="1073090"/>
    <lineage>
        <taxon>Eukaryota</taxon>
        <taxon>Fungi</taxon>
        <taxon>Dikarya</taxon>
        <taxon>Ascomycota</taxon>
        <taxon>Pezizomycotina</taxon>
        <taxon>Eurotiomycetes</taxon>
        <taxon>Eurotiomycetidae</taxon>
        <taxon>Eurotiales</taxon>
        <taxon>Aspergillaceae</taxon>
        <taxon>Penicilliopsis</taxon>
    </lineage>
</organism>
<name>A0A1L9SM02_9EURO</name>
<keyword evidence="6 12" id="KW-0812">Transmembrane</keyword>
<evidence type="ECO:0000256" key="10">
    <source>
        <dbReference type="ARBA" id="ARBA00023128"/>
    </source>
</evidence>
<evidence type="ECO:0008006" key="15">
    <source>
        <dbReference type="Google" id="ProtNLM"/>
    </source>
</evidence>
<evidence type="ECO:0000256" key="7">
    <source>
        <dbReference type="ARBA" id="ARBA00022792"/>
    </source>
</evidence>
<dbReference type="PANTHER" id="PTHR15082:SF2">
    <property type="entry name" value="NADH DEHYDROGENASE [UBIQUINONE] 1 BETA SUBCOMPLEX SUBUNIT 3"/>
    <property type="match status" value="1"/>
</dbReference>
<dbReference type="Proteomes" id="UP000184188">
    <property type="component" value="Unassembled WGS sequence"/>
</dbReference>
<comment type="subcellular location">
    <subcellularLocation>
        <location evidence="2">Mitochondrion inner membrane</location>
        <topology evidence="2">Single-pass membrane protein</topology>
        <orientation evidence="2">Matrix side</orientation>
    </subcellularLocation>
</comment>
<dbReference type="EMBL" id="KV878339">
    <property type="protein sequence ID" value="OJJ48218.1"/>
    <property type="molecule type" value="Genomic_DNA"/>
</dbReference>